<dbReference type="EMBL" id="LNYN01000042">
    <property type="protein sequence ID" value="KTD31012.1"/>
    <property type="molecule type" value="Genomic_DNA"/>
</dbReference>
<protein>
    <recommendedName>
        <fullName evidence="5">Lipoprotein</fullName>
    </recommendedName>
</protein>
<organism evidence="2 4">
    <name type="scientific">Legionella moravica</name>
    <dbReference type="NCBI Taxonomy" id="39962"/>
    <lineage>
        <taxon>Bacteria</taxon>
        <taxon>Pseudomonadati</taxon>
        <taxon>Pseudomonadota</taxon>
        <taxon>Gammaproteobacteria</taxon>
        <taxon>Legionellales</taxon>
        <taxon>Legionellaceae</taxon>
        <taxon>Legionella</taxon>
    </lineage>
</organism>
<dbReference type="EMBL" id="UGOG01000001">
    <property type="protein sequence ID" value="STX63590.1"/>
    <property type="molecule type" value="Genomic_DNA"/>
</dbReference>
<evidence type="ECO:0008006" key="5">
    <source>
        <dbReference type="Google" id="ProtNLM"/>
    </source>
</evidence>
<dbReference type="PROSITE" id="PS51257">
    <property type="entry name" value="PROKAR_LIPOPROTEIN"/>
    <property type="match status" value="1"/>
</dbReference>
<dbReference type="STRING" id="39962.Lmor_3119"/>
<proteinExistence type="predicted"/>
<evidence type="ECO:0000313" key="4">
    <source>
        <dbReference type="Proteomes" id="UP000254040"/>
    </source>
</evidence>
<dbReference type="RefSeq" id="WP_028384837.1">
    <property type="nucleotide sequence ID" value="NZ_CAAAJG010000020.1"/>
</dbReference>
<sequence length="76" mass="8187">MKKLSFIVLATLALSACNSRYSSNGENVYLHSHNGTKIVVPPPLTNANISNFYDLPSQNQDAQVSIAPPGEDIINS</sequence>
<evidence type="ECO:0000313" key="2">
    <source>
        <dbReference type="EMBL" id="STX63590.1"/>
    </source>
</evidence>
<dbReference type="Proteomes" id="UP000254040">
    <property type="component" value="Unassembled WGS sequence"/>
</dbReference>
<dbReference type="Proteomes" id="UP000054985">
    <property type="component" value="Unassembled WGS sequence"/>
</dbReference>
<dbReference type="OrthoDB" id="5643663at2"/>
<evidence type="ECO:0000313" key="3">
    <source>
        <dbReference type="Proteomes" id="UP000054985"/>
    </source>
</evidence>
<keyword evidence="3" id="KW-1185">Reference proteome</keyword>
<reference evidence="1 3" key="1">
    <citation type="submission" date="2015-11" db="EMBL/GenBank/DDBJ databases">
        <title>Genomic analysis of 38 Legionella species identifies large and diverse effector repertoires.</title>
        <authorList>
            <person name="Burstein D."/>
            <person name="Amaro F."/>
            <person name="Zusman T."/>
            <person name="Lifshitz Z."/>
            <person name="Cohen O."/>
            <person name="Gilbert J.A."/>
            <person name="Pupko T."/>
            <person name="Shuman H.A."/>
            <person name="Segal G."/>
        </authorList>
    </citation>
    <scope>NUCLEOTIDE SEQUENCE [LARGE SCALE GENOMIC DNA]</scope>
    <source>
        <strain evidence="1 3">ATCC 43877</strain>
    </source>
</reference>
<name>A0A378JZZ5_9GAMM</name>
<accession>A0A378JZZ5</accession>
<reference evidence="2 4" key="2">
    <citation type="submission" date="2018-06" db="EMBL/GenBank/DDBJ databases">
        <authorList>
            <consortium name="Pathogen Informatics"/>
            <person name="Doyle S."/>
        </authorList>
    </citation>
    <scope>NUCLEOTIDE SEQUENCE [LARGE SCALE GENOMIC DNA]</scope>
    <source>
        <strain evidence="2 4">NCTC12239</strain>
    </source>
</reference>
<gene>
    <name evidence="1" type="ORF">Lmor_3119</name>
    <name evidence="2" type="ORF">NCTC12239_02538</name>
</gene>
<evidence type="ECO:0000313" key="1">
    <source>
        <dbReference type="EMBL" id="KTD31012.1"/>
    </source>
</evidence>
<dbReference type="AlphaFoldDB" id="A0A378JZZ5"/>